<organism evidence="2 3">
    <name type="scientific">Rhodococcus opacus</name>
    <name type="common">Nocardia opaca</name>
    <dbReference type="NCBI Taxonomy" id="37919"/>
    <lineage>
        <taxon>Bacteria</taxon>
        <taxon>Bacillati</taxon>
        <taxon>Actinomycetota</taxon>
        <taxon>Actinomycetes</taxon>
        <taxon>Mycobacteriales</taxon>
        <taxon>Nocardiaceae</taxon>
        <taxon>Rhodococcus</taxon>
    </lineage>
</organism>
<evidence type="ECO:0000313" key="2">
    <source>
        <dbReference type="EMBL" id="AII08305.1"/>
    </source>
</evidence>
<feature type="region of interest" description="Disordered" evidence="1">
    <location>
        <begin position="76"/>
        <end position="107"/>
    </location>
</feature>
<dbReference type="EMBL" id="CP008947">
    <property type="protein sequence ID" value="AII08305.1"/>
    <property type="molecule type" value="Genomic_DNA"/>
</dbReference>
<gene>
    <name evidence="2" type="ORF">EP51_28290</name>
</gene>
<protein>
    <submittedName>
        <fullName evidence="2">Uncharacterized protein</fullName>
    </submittedName>
</protein>
<name>A0A076EQI2_RHOOP</name>
<dbReference type="eggNOG" id="ENOG503227N">
    <property type="taxonomic scope" value="Bacteria"/>
</dbReference>
<proteinExistence type="predicted"/>
<accession>A0A076EQI2</accession>
<dbReference type="AlphaFoldDB" id="A0A076EQI2"/>
<sequence length="107" mass="11082">MARNSGSRPIGGPELTVGVRVLVRRSAGADLTGEVVEDYAAVTDPGGGGHAWAPVHRWAVALDDGRLVFADTEDLTIDPGSYRSAPNPNPNSAPGSAVQTPGRHRGE</sequence>
<feature type="compositionally biased region" description="Low complexity" evidence="1">
    <location>
        <begin position="84"/>
        <end position="97"/>
    </location>
</feature>
<dbReference type="RefSeq" id="WP_128641123.1">
    <property type="nucleotide sequence ID" value="NZ_CP008947.1"/>
</dbReference>
<dbReference type="Proteomes" id="UP000028488">
    <property type="component" value="Chromosome"/>
</dbReference>
<evidence type="ECO:0000256" key="1">
    <source>
        <dbReference type="SAM" id="MobiDB-lite"/>
    </source>
</evidence>
<reference evidence="2 3" key="1">
    <citation type="submission" date="2014-07" db="EMBL/GenBank/DDBJ databases">
        <title>Genome Sequence of Rhodococcus opacus Strain R7, a Biodegrader of Mono- and Polycyclic Aromatic Hydrocarbons.</title>
        <authorList>
            <person name="Di Gennaro P."/>
            <person name="Zampolli J."/>
            <person name="Presti I."/>
            <person name="Cappelletti M."/>
            <person name="D'Ursi P."/>
            <person name="Orro A."/>
            <person name="Mezzelani A."/>
            <person name="Milanesi L."/>
        </authorList>
    </citation>
    <scope>NUCLEOTIDE SEQUENCE [LARGE SCALE GENOMIC DNA]</scope>
    <source>
        <strain evidence="2 3">R7</strain>
    </source>
</reference>
<evidence type="ECO:0000313" key="3">
    <source>
        <dbReference type="Proteomes" id="UP000028488"/>
    </source>
</evidence>